<reference evidence="2 3" key="1">
    <citation type="submission" date="2021-02" db="EMBL/GenBank/DDBJ databases">
        <authorList>
            <person name="Vanwijnsberghe S."/>
        </authorList>
    </citation>
    <scope>NUCLEOTIDE SEQUENCE [LARGE SCALE GENOMIC DNA]</scope>
    <source>
        <strain evidence="2 3">R-69776</strain>
    </source>
</reference>
<keyword evidence="3" id="KW-1185">Reference proteome</keyword>
<gene>
    <name evidence="2" type="ORF">R69776_05169</name>
</gene>
<dbReference type="EMBL" id="CAJNBH010000016">
    <property type="protein sequence ID" value="CAE6799963.1"/>
    <property type="molecule type" value="Genomic_DNA"/>
</dbReference>
<evidence type="ECO:0000313" key="3">
    <source>
        <dbReference type="Proteomes" id="UP000673821"/>
    </source>
</evidence>
<comment type="caution">
    <text evidence="2">The sequence shown here is derived from an EMBL/GenBank/DDBJ whole genome shotgun (WGS) entry which is preliminary data.</text>
</comment>
<evidence type="ECO:0000313" key="2">
    <source>
        <dbReference type="EMBL" id="CAE6799963.1"/>
    </source>
</evidence>
<evidence type="ECO:0008006" key="4">
    <source>
        <dbReference type="Google" id="ProtNLM"/>
    </source>
</evidence>
<evidence type="ECO:0000256" key="1">
    <source>
        <dbReference type="SAM" id="MobiDB-lite"/>
    </source>
</evidence>
<organism evidence="2 3">
    <name type="scientific">Paraburkholderia nemoris</name>
    <dbReference type="NCBI Taxonomy" id="2793076"/>
    <lineage>
        <taxon>Bacteria</taxon>
        <taxon>Pseudomonadati</taxon>
        <taxon>Pseudomonadota</taxon>
        <taxon>Betaproteobacteria</taxon>
        <taxon>Burkholderiales</taxon>
        <taxon>Burkholderiaceae</taxon>
        <taxon>Paraburkholderia</taxon>
    </lineage>
</organism>
<name>A0ABM8SBX1_9BURK</name>
<feature type="region of interest" description="Disordered" evidence="1">
    <location>
        <begin position="689"/>
        <end position="712"/>
    </location>
</feature>
<dbReference type="InterPro" id="IPR011335">
    <property type="entry name" value="Restrct_endonuc-II-like"/>
</dbReference>
<protein>
    <recommendedName>
        <fullName evidence="4">NERD domain-containing protein</fullName>
    </recommendedName>
</protein>
<dbReference type="Proteomes" id="UP000673821">
    <property type="component" value="Unassembled WGS sequence"/>
</dbReference>
<proteinExistence type="predicted"/>
<accession>A0ABM8SBX1</accession>
<dbReference type="SUPFAM" id="SSF52980">
    <property type="entry name" value="Restriction endonuclease-like"/>
    <property type="match status" value="1"/>
</dbReference>
<sequence>MARLGVRAWTDAAIQSELTLLRSPGSDDFAWFAAEIDNSLQSRNARRAEDLLCLTLRLAEKPFVDKIKARGHFRVSRYQYDGDVLRRVLTRVTDRLGDKLTIDTLEYLGSVVALCTLSKDAMRVRRKLRAMLREKKSVALKSAYAQLDLMFQMSELNGRDPTSVEHSIEELGEGLSLLTHLYFDIVTADPYGFGLVDEPGLSSGEYRKVLEDAMLLRQIGEAETLIDAYGYQATSQGGQVVIQAKDEVLERSIRYGYIQFESANILVAHQSGQMHTGMPTYEAAADALITRNDRRWLQLLTHPIPRYALSLPGSASGPAKFRELPFREDAVHVDVTAYNLFCTPDDLLALNLKSGLPVEEARQAQRYVDFVRKLFWRALLALHSVEEPIAMRSRIPVFKRDELRTFFSMCVLPEYVDVIIDALSHSRESQGFFDIQYRPILEVDDLYVVPMNILGYSNVFRNLLQSTESRIAWTNDKDPVQVMLGDALAAARFKVRAPFQTKHQGRTLDIDVLAMKGDTLYLFECKNPLHPTGVHELRRSLNYAQEAASQLDRAVAAFEDTQKRAQLFRRLGWACPSKLRIVTCVMMGNRMFNGWTVGDHPVRSVREAVRMLESGTVGISGHVYRTQRLQRPSKADLDNYLSSQSFAAQSLGLMVPVQRGYKIGESSLTFATFALDLVRLTFTVDSSLPRADLRTPSPRNSRRAKPARIPSQRSTRAALHQYFDLDELAMWHGRPAKNVKKDAYRRQWRVPPAAGPRRQRPMRWNRSHVRMWFGIESEAEFKLKMVRRFKAAKARMSAASHG</sequence>